<reference evidence="1 2" key="2">
    <citation type="submission" date="2018-08" db="EMBL/GenBank/DDBJ databases">
        <title>Acetobacter oryzifermentans sp. nov., isolated from Korea traditional vinegar and reclassification of Acetobacter pasteurianus subsp. ascendens (Henneberg 1898) as Acetobacter ascendens comb. nov.</title>
        <authorList>
            <person name="Cho G.Y."/>
            <person name="Lee S.H."/>
        </authorList>
    </citation>
    <scope>NUCLEOTIDE SEQUENCE [LARGE SCALE GENOMIC DNA]</scope>
    <source>
        <strain evidence="1 2">SH</strain>
    </source>
</reference>
<gene>
    <name evidence="1" type="ORF">CJF59_00030</name>
</gene>
<dbReference type="AlphaFoldDB" id="A0AAN1U7U2"/>
<organism evidence="1 2">
    <name type="scientific">Acetobacter pomorum</name>
    <dbReference type="NCBI Taxonomy" id="65959"/>
    <lineage>
        <taxon>Bacteria</taxon>
        <taxon>Pseudomonadati</taxon>
        <taxon>Pseudomonadota</taxon>
        <taxon>Alphaproteobacteria</taxon>
        <taxon>Acetobacterales</taxon>
        <taxon>Acetobacteraceae</taxon>
        <taxon>Acetobacter</taxon>
    </lineage>
</organism>
<name>A0AAN1U7U2_9PROT</name>
<reference evidence="1 2" key="1">
    <citation type="submission" date="2017-09" db="EMBL/GenBank/DDBJ databases">
        <authorList>
            <person name="Kim K.H."/>
            <person name="Chun B.H."/>
            <person name="Han G.S."/>
            <person name="Hyun S.G."/>
            <person name="Jeon C.O."/>
        </authorList>
    </citation>
    <scope>NUCLEOTIDE SEQUENCE [LARGE SCALE GENOMIC DNA]</scope>
    <source>
        <strain evidence="1 2">SH</strain>
    </source>
</reference>
<sequence length="111" mass="11979">MDDFTGSISDMADQLSDGVVQASCRAHPAACLSKHVAGVDASVASVIARFALINPLLNSIDGARAPPWQIWTICLVKLVQAAMLPVPATFCPDMVKERHHIIRLGYSPWKP</sequence>
<dbReference type="Proteomes" id="UP000256572">
    <property type="component" value="Chromosome"/>
</dbReference>
<dbReference type="EMBL" id="CP023189">
    <property type="protein sequence ID" value="AXM99139.1"/>
    <property type="molecule type" value="Genomic_DNA"/>
</dbReference>
<evidence type="ECO:0000313" key="2">
    <source>
        <dbReference type="Proteomes" id="UP000256572"/>
    </source>
</evidence>
<evidence type="ECO:0000313" key="1">
    <source>
        <dbReference type="EMBL" id="AXM99139.1"/>
    </source>
</evidence>
<protein>
    <submittedName>
        <fullName evidence="1">Uncharacterized protein</fullName>
    </submittedName>
</protein>
<proteinExistence type="predicted"/>
<accession>A0AAN1U7U2</accession>